<comment type="caution">
    <text evidence="3">The sequence shown here is derived from an EMBL/GenBank/DDBJ whole genome shotgun (WGS) entry which is preliminary data.</text>
</comment>
<dbReference type="InterPro" id="IPR001322">
    <property type="entry name" value="Lamin_tail_dom"/>
</dbReference>
<dbReference type="PROSITE" id="PS51841">
    <property type="entry name" value="LTD"/>
    <property type="match status" value="2"/>
</dbReference>
<dbReference type="Gene3D" id="2.60.40.1220">
    <property type="match status" value="1"/>
</dbReference>
<dbReference type="Pfam" id="PF00932">
    <property type="entry name" value="LTD"/>
    <property type="match status" value="2"/>
</dbReference>
<dbReference type="InterPro" id="IPR014755">
    <property type="entry name" value="Cu-Rt/internalin_Ig-like"/>
</dbReference>
<dbReference type="Gene3D" id="2.60.40.4070">
    <property type="match status" value="1"/>
</dbReference>
<evidence type="ECO:0000256" key="1">
    <source>
        <dbReference type="ARBA" id="ARBA00022729"/>
    </source>
</evidence>
<dbReference type="SUPFAM" id="SSF74853">
    <property type="entry name" value="Lamin A/C globular tail domain"/>
    <property type="match status" value="2"/>
</dbReference>
<protein>
    <recommendedName>
        <fullName evidence="2">LTD domain-containing protein</fullName>
    </recommendedName>
</protein>
<name>A0ABQ1V2T6_9BACT</name>
<evidence type="ECO:0000259" key="2">
    <source>
        <dbReference type="PROSITE" id="PS51841"/>
    </source>
</evidence>
<reference evidence="4" key="1">
    <citation type="journal article" date="2019" name="Int. J. Syst. Evol. Microbiol.">
        <title>The Global Catalogue of Microorganisms (GCM) 10K type strain sequencing project: providing services to taxonomists for standard genome sequencing and annotation.</title>
        <authorList>
            <consortium name="The Broad Institute Genomics Platform"/>
            <consortium name="The Broad Institute Genome Sequencing Center for Infectious Disease"/>
            <person name="Wu L."/>
            <person name="Ma J."/>
        </authorList>
    </citation>
    <scope>NUCLEOTIDE SEQUENCE [LARGE SCALE GENOMIC DNA]</scope>
    <source>
        <strain evidence="4">CGMCC 1.15407</strain>
    </source>
</reference>
<keyword evidence="4" id="KW-1185">Reference proteome</keyword>
<feature type="domain" description="LTD" evidence="2">
    <location>
        <begin position="367"/>
        <end position="507"/>
    </location>
</feature>
<organism evidence="3 4">
    <name type="scientific">Echinicola rosea</name>
    <dbReference type="NCBI Taxonomy" id="1807691"/>
    <lineage>
        <taxon>Bacteria</taxon>
        <taxon>Pseudomonadati</taxon>
        <taxon>Bacteroidota</taxon>
        <taxon>Cytophagia</taxon>
        <taxon>Cytophagales</taxon>
        <taxon>Cyclobacteriaceae</taxon>
        <taxon>Echinicola</taxon>
    </lineage>
</organism>
<evidence type="ECO:0000313" key="3">
    <source>
        <dbReference type="EMBL" id="GGF35690.1"/>
    </source>
</evidence>
<sequence length="658" mass="72412">MFLALTALTNVNAYTVPKIPADITLKSLFIFGAASYGKSFINEVENPKIYRDHSIKNPKPFCSPNNPQPKALYDHVNGRLSFVASFTGATYERFLYQNERPSSQTSKNSDAVDFKAIVINEVMAAPKKDNPLPYAEYVEIFNASDEAIELGGFYLKDDKKAVKLPGYLMAPEEYVLLVDEDDARDFEPFGNVLALSSWPGYTNSQGEVYICDANKTVIDSLVYSKKSYGSGSKDSDGFSLEVVNPFLSCDQSLLLLASESSKKGTPGKENSVFDTTPDMMGPRVVSATVRDSVNILVTFDETLSSSALSAGWTLNNGLNIIQSSFAEGTTNAVTLTLDRPLEEKIAYEITVGDLYDCAGNGIDPAANSATFQLPSLASGGEILLNELLSNPRSGTPKFVEIYNHSSKYIDLNGWKLANIDDGTIDSRKTISDRAKIIAPFDYLVVTTDIAELSQQYPKGKKEKWMELSSLPSYPIKGGAVILLSPDEKWVERLDYTEKMHHPLIQNPKGISLERFSPEEEGNNPKNWHSAAAAAGYATPGYKNSQHFARDQTNAAISIQPKVFVPEAAGEQPFTTISYQLADAGYLGTLRIFGTDGRLEMTICQNELWGTKGFYTWNGTNEKGRKVRPGYYILLAEFIHPDGQVHQVKETVVVGSKLK</sequence>
<accession>A0ABQ1V2T6</accession>
<proteinExistence type="predicted"/>
<dbReference type="InterPro" id="IPR036415">
    <property type="entry name" value="Lamin_tail_dom_sf"/>
</dbReference>
<keyword evidence="1" id="KW-0732">Signal</keyword>
<feature type="domain" description="LTD" evidence="2">
    <location>
        <begin position="99"/>
        <end position="225"/>
    </location>
</feature>
<evidence type="ECO:0000313" key="4">
    <source>
        <dbReference type="Proteomes" id="UP000647339"/>
    </source>
</evidence>
<dbReference type="EMBL" id="BMIU01000011">
    <property type="protein sequence ID" value="GGF35690.1"/>
    <property type="molecule type" value="Genomic_DNA"/>
</dbReference>
<dbReference type="Gene3D" id="2.60.40.1260">
    <property type="entry name" value="Lamin Tail domain"/>
    <property type="match status" value="1"/>
</dbReference>
<dbReference type="Proteomes" id="UP000647339">
    <property type="component" value="Unassembled WGS sequence"/>
</dbReference>
<gene>
    <name evidence="3" type="ORF">GCM10011339_25080</name>
</gene>